<gene>
    <name evidence="7" type="ORF">ARMA_0865</name>
</gene>
<evidence type="ECO:0000256" key="2">
    <source>
        <dbReference type="ARBA" id="ARBA00022723"/>
    </source>
</evidence>
<name>A0A0M8K7Q4_9CHLR</name>
<keyword evidence="2 4" id="KW-0479">Metal-binding</keyword>
<evidence type="ECO:0000313" key="8">
    <source>
        <dbReference type="Proteomes" id="UP000037784"/>
    </source>
</evidence>
<evidence type="ECO:0000256" key="1">
    <source>
        <dbReference type="ARBA" id="ARBA00022617"/>
    </source>
</evidence>
<comment type="caution">
    <text evidence="7">The sequence shown here is derived from an EMBL/GenBank/DDBJ whole genome shotgun (WGS) entry which is preliminary data.</text>
</comment>
<dbReference type="PROSITE" id="PS51257">
    <property type="entry name" value="PROKAR_LIPOPROTEIN"/>
    <property type="match status" value="1"/>
</dbReference>
<keyword evidence="5" id="KW-0732">Signal</keyword>
<dbReference type="GO" id="GO:0009055">
    <property type="term" value="F:electron transfer activity"/>
    <property type="evidence" value="ECO:0007669"/>
    <property type="project" value="InterPro"/>
</dbReference>
<organism evidence="7 8">
    <name type="scientific">Ardenticatena maritima</name>
    <dbReference type="NCBI Taxonomy" id="872965"/>
    <lineage>
        <taxon>Bacteria</taxon>
        <taxon>Bacillati</taxon>
        <taxon>Chloroflexota</taxon>
        <taxon>Ardenticatenia</taxon>
        <taxon>Ardenticatenales</taxon>
        <taxon>Ardenticatenaceae</taxon>
        <taxon>Ardenticatena</taxon>
    </lineage>
</organism>
<evidence type="ECO:0000256" key="4">
    <source>
        <dbReference type="PROSITE-ProRule" id="PRU00433"/>
    </source>
</evidence>
<dbReference type="Pfam" id="PF00034">
    <property type="entry name" value="Cytochrom_C"/>
    <property type="match status" value="1"/>
</dbReference>
<evidence type="ECO:0000256" key="5">
    <source>
        <dbReference type="SAM" id="SignalP"/>
    </source>
</evidence>
<evidence type="ECO:0000256" key="3">
    <source>
        <dbReference type="ARBA" id="ARBA00023004"/>
    </source>
</evidence>
<dbReference type="InterPro" id="IPR036909">
    <property type="entry name" value="Cyt_c-like_dom_sf"/>
</dbReference>
<feature type="chain" id="PRO_5005817487" description="Cytochrome c domain-containing protein" evidence="5">
    <location>
        <begin position="24"/>
        <end position="129"/>
    </location>
</feature>
<dbReference type="SUPFAM" id="SSF46626">
    <property type="entry name" value="Cytochrome c"/>
    <property type="match status" value="1"/>
</dbReference>
<evidence type="ECO:0000313" key="7">
    <source>
        <dbReference type="EMBL" id="GAP62442.1"/>
    </source>
</evidence>
<dbReference type="InParanoid" id="A0A0M8K7Q4"/>
<sequence>MYVKTLRTFAAFVAFVLMLTACGGGTTTPPTPTLDPVAARGKRIFSQHCAACHSLSPDTIIVGPSLAGIATRAAERVPGMDARTYIEQSILKPDAYIVEGFPNAMPNEFGKKLSGEELDALVHFLLTLQ</sequence>
<keyword evidence="1 4" id="KW-0349">Heme</keyword>
<feature type="signal peptide" evidence="5">
    <location>
        <begin position="1"/>
        <end position="23"/>
    </location>
</feature>
<dbReference type="Proteomes" id="UP000037784">
    <property type="component" value="Unassembled WGS sequence"/>
</dbReference>
<keyword evidence="3 4" id="KW-0408">Iron</keyword>
<evidence type="ECO:0000259" key="6">
    <source>
        <dbReference type="PROSITE" id="PS51007"/>
    </source>
</evidence>
<dbReference type="Gene3D" id="1.10.760.10">
    <property type="entry name" value="Cytochrome c-like domain"/>
    <property type="match status" value="1"/>
</dbReference>
<dbReference type="InterPro" id="IPR009056">
    <property type="entry name" value="Cyt_c-like_dom"/>
</dbReference>
<dbReference type="AlphaFoldDB" id="A0A0M8K7Q4"/>
<protein>
    <recommendedName>
        <fullName evidence="6">Cytochrome c domain-containing protein</fullName>
    </recommendedName>
</protein>
<reference evidence="8" key="2">
    <citation type="submission" date="2015-08" db="EMBL/GenBank/DDBJ databases">
        <title>Draft Genome Sequence of a Heterotrophic Facultative Anaerobic Bacterium Ardenticatena maritima Strain 110S.</title>
        <authorList>
            <person name="Kawaichi S."/>
            <person name="Yoshida T."/>
            <person name="Sako Y."/>
            <person name="Nakamura R."/>
        </authorList>
    </citation>
    <scope>NUCLEOTIDE SEQUENCE [LARGE SCALE GENOMIC DNA]</scope>
    <source>
        <strain evidence="8">110S</strain>
    </source>
</reference>
<feature type="domain" description="Cytochrome c" evidence="6">
    <location>
        <begin position="36"/>
        <end position="129"/>
    </location>
</feature>
<proteinExistence type="predicted"/>
<dbReference type="EMBL" id="BBZA01000058">
    <property type="protein sequence ID" value="GAP62442.1"/>
    <property type="molecule type" value="Genomic_DNA"/>
</dbReference>
<reference evidence="7 8" key="1">
    <citation type="journal article" date="2015" name="Genome Announc.">
        <title>Draft Genome Sequence of a Heterotrophic Facultative Anaerobic Thermophilic Bacterium, Ardenticatena maritima Strain 110ST.</title>
        <authorList>
            <person name="Kawaichi S."/>
            <person name="Yoshida T."/>
            <person name="Sako Y."/>
            <person name="Nakamura R."/>
        </authorList>
    </citation>
    <scope>NUCLEOTIDE SEQUENCE [LARGE SCALE GENOMIC DNA]</scope>
    <source>
        <strain evidence="7 8">110S</strain>
    </source>
</reference>
<dbReference type="GO" id="GO:0020037">
    <property type="term" value="F:heme binding"/>
    <property type="evidence" value="ECO:0007669"/>
    <property type="project" value="InterPro"/>
</dbReference>
<accession>A0A0M8K7Q4</accession>
<keyword evidence="8" id="KW-1185">Reference proteome</keyword>
<dbReference type="PROSITE" id="PS51007">
    <property type="entry name" value="CYTC"/>
    <property type="match status" value="1"/>
</dbReference>
<dbReference type="GO" id="GO:0046872">
    <property type="term" value="F:metal ion binding"/>
    <property type="evidence" value="ECO:0007669"/>
    <property type="project" value="UniProtKB-KW"/>
</dbReference>